<comment type="caution">
    <text evidence="3">The sequence shown here is derived from an EMBL/GenBank/DDBJ whole genome shotgun (WGS) entry which is preliminary data.</text>
</comment>
<keyword evidence="2" id="KW-1133">Transmembrane helix</keyword>
<evidence type="ECO:0000313" key="3">
    <source>
        <dbReference type="EMBL" id="NQS79315.1"/>
    </source>
</evidence>
<protein>
    <submittedName>
        <fullName evidence="3">Uncharacterized protein</fullName>
    </submittedName>
</protein>
<gene>
    <name evidence="3" type="ORF">HQQ74_11595</name>
</gene>
<keyword evidence="2" id="KW-0472">Membrane</keyword>
<keyword evidence="2" id="KW-0812">Transmembrane</keyword>
<dbReference type="AlphaFoldDB" id="A0A8T7H9A4"/>
<sequence>MKKYALFMILILLLIPAATAATVTISPTKIDPGDTVAVNVKGLPDGARFSLGINAEFDVTPGEKFAFTARDLVLPFSLDSGEVSAYTRGTSWTGLSAKKGDSSLSLSNNADEKGEFRTTQPYNISSGTYEAITLDGRAAPTAGSIIAEMTMTGTKKGPSDGAISFALDGVERGTATVAVYVDGSEALSRRIAIGSSSSGGSSGSGGNGGSGGSGGSGSSGSSAPAPATTSSVDGKVSLTGTDIDGAGLLSLAVEGAIPPGWSTVGRAYAVTPADRVFASSAVLSFSLPSADTAATIARLENGAWSAVPSKIEGDRITATVTRGGSYVVLVPAQVPTLTATATTPVTPATTTTTPVTTTPAATPLTALLPVLACAILMLAWGRRG</sequence>
<feature type="region of interest" description="Disordered" evidence="1">
    <location>
        <begin position="194"/>
        <end position="236"/>
    </location>
</feature>
<name>A0A8T7H9A4_9EURY</name>
<evidence type="ECO:0000256" key="2">
    <source>
        <dbReference type="SAM" id="Phobius"/>
    </source>
</evidence>
<feature type="transmembrane region" description="Helical" evidence="2">
    <location>
        <begin position="360"/>
        <end position="380"/>
    </location>
</feature>
<dbReference type="Proteomes" id="UP000737555">
    <property type="component" value="Unassembled WGS sequence"/>
</dbReference>
<evidence type="ECO:0000256" key="1">
    <source>
        <dbReference type="SAM" id="MobiDB-lite"/>
    </source>
</evidence>
<accession>A0A8T7H9A4</accession>
<proteinExistence type="predicted"/>
<evidence type="ECO:0000313" key="4">
    <source>
        <dbReference type="Proteomes" id="UP000737555"/>
    </source>
</evidence>
<dbReference type="EMBL" id="JABMJE010000288">
    <property type="protein sequence ID" value="NQS79315.1"/>
    <property type="molecule type" value="Genomic_DNA"/>
</dbReference>
<reference evidence="3" key="1">
    <citation type="submission" date="2020-05" db="EMBL/GenBank/DDBJ databases">
        <title>The first insight into the ecology of ammonia-tolerant syntrophic propionate oxidizing bacteria.</title>
        <authorList>
            <person name="Singh A."/>
            <person name="Schnurer A."/>
            <person name="Westerholm M."/>
        </authorList>
    </citation>
    <scope>NUCLEOTIDE SEQUENCE</scope>
    <source>
        <strain evidence="3">MAG54</strain>
    </source>
</reference>
<feature type="compositionally biased region" description="Gly residues" evidence="1">
    <location>
        <begin position="200"/>
        <end position="218"/>
    </location>
</feature>
<organism evidence="3 4">
    <name type="scientific">Methanoculleus bourgensis</name>
    <dbReference type="NCBI Taxonomy" id="83986"/>
    <lineage>
        <taxon>Archaea</taxon>
        <taxon>Methanobacteriati</taxon>
        <taxon>Methanobacteriota</taxon>
        <taxon>Stenosarchaea group</taxon>
        <taxon>Methanomicrobia</taxon>
        <taxon>Methanomicrobiales</taxon>
        <taxon>Methanomicrobiaceae</taxon>
        <taxon>Methanoculleus</taxon>
    </lineage>
</organism>